<dbReference type="InterPro" id="IPR006860">
    <property type="entry name" value="FecR"/>
</dbReference>
<dbReference type="InterPro" id="IPR012373">
    <property type="entry name" value="Ferrdict_sens_TM"/>
</dbReference>
<feature type="domain" description="FecR protein" evidence="2">
    <location>
        <begin position="112"/>
        <end position="202"/>
    </location>
</feature>
<evidence type="ECO:0000313" key="4">
    <source>
        <dbReference type="Proteomes" id="UP000248014"/>
    </source>
</evidence>
<keyword evidence="1" id="KW-0472">Membrane</keyword>
<evidence type="ECO:0000313" key="3">
    <source>
        <dbReference type="EMBL" id="PXW78366.1"/>
    </source>
</evidence>
<dbReference type="PIRSF" id="PIRSF018266">
    <property type="entry name" value="FecR"/>
    <property type="match status" value="1"/>
</dbReference>
<dbReference type="PANTHER" id="PTHR30273:SF2">
    <property type="entry name" value="PROTEIN FECR"/>
    <property type="match status" value="1"/>
</dbReference>
<gene>
    <name evidence="3" type="ORF">C7451_10236</name>
</gene>
<reference evidence="3 4" key="1">
    <citation type="submission" date="2018-05" db="EMBL/GenBank/DDBJ databases">
        <title>Genomic Encyclopedia of Type Strains, Phase IV (KMG-IV): sequencing the most valuable type-strain genomes for metagenomic binning, comparative biology and taxonomic classification.</title>
        <authorList>
            <person name="Goeker M."/>
        </authorList>
    </citation>
    <scope>NUCLEOTIDE SEQUENCE [LARGE SCALE GENOMIC DNA]</scope>
    <source>
        <strain evidence="3 4">DSM 3183</strain>
    </source>
</reference>
<dbReference type="RefSeq" id="WP_110297477.1">
    <property type="nucleotide sequence ID" value="NZ_QJJM01000002.1"/>
</dbReference>
<accession>A0A2V3V990</accession>
<name>A0A2V3V990_9SPHN</name>
<dbReference type="GO" id="GO:0016989">
    <property type="term" value="F:sigma factor antagonist activity"/>
    <property type="evidence" value="ECO:0007669"/>
    <property type="project" value="TreeGrafter"/>
</dbReference>
<dbReference type="PANTHER" id="PTHR30273">
    <property type="entry name" value="PERIPLASMIC SIGNAL SENSOR AND SIGMA FACTOR ACTIVATOR FECR-RELATED"/>
    <property type="match status" value="1"/>
</dbReference>
<protein>
    <submittedName>
        <fullName evidence="3">FecR family protein</fullName>
    </submittedName>
</protein>
<organism evidence="3 4">
    <name type="scientific">Blastomonas natatoria</name>
    <dbReference type="NCBI Taxonomy" id="34015"/>
    <lineage>
        <taxon>Bacteria</taxon>
        <taxon>Pseudomonadati</taxon>
        <taxon>Pseudomonadota</taxon>
        <taxon>Alphaproteobacteria</taxon>
        <taxon>Sphingomonadales</taxon>
        <taxon>Sphingomonadaceae</taxon>
        <taxon>Blastomonas</taxon>
    </lineage>
</organism>
<evidence type="ECO:0000259" key="2">
    <source>
        <dbReference type="Pfam" id="PF04773"/>
    </source>
</evidence>
<keyword evidence="4" id="KW-1185">Reference proteome</keyword>
<keyword evidence="1" id="KW-1133">Transmembrane helix</keyword>
<dbReference type="Proteomes" id="UP000248014">
    <property type="component" value="Unassembled WGS sequence"/>
</dbReference>
<dbReference type="OrthoDB" id="7346218at2"/>
<sequence length="320" mass="34738">MTNSNEHIRQEALEWALATQETDFAGWAALTEWLEADARHGAAYDEALAAGNWMAELVATAAPAQVRAANDQPLAQPRRNTAWRRRGYIAMAAALLAVLLIPVWQMRPQPYDISTRPGETRTIVLDDDSRILLNGNSRLALDRARPRFARLDDGEAMFEIRHDEADPFVVESGDARLVDAGTAFNVMRNGAALDVAVSEGAVIVNPDREAVRLQPGRKARIDDASGRITVSQVAVAEVGGWRSGQLSFADASLTEIAAALERTLGTPLTVSPAIVHRRFSGVLQVQDRDEKALLAVAPVLGTRAVKRPNGWELVASDAQP</sequence>
<proteinExistence type="predicted"/>
<comment type="caution">
    <text evidence="3">The sequence shown here is derived from an EMBL/GenBank/DDBJ whole genome shotgun (WGS) entry which is preliminary data.</text>
</comment>
<keyword evidence="1" id="KW-0812">Transmembrane</keyword>
<dbReference type="EMBL" id="QJJM01000002">
    <property type="protein sequence ID" value="PXW78366.1"/>
    <property type="molecule type" value="Genomic_DNA"/>
</dbReference>
<evidence type="ECO:0000256" key="1">
    <source>
        <dbReference type="SAM" id="Phobius"/>
    </source>
</evidence>
<dbReference type="Pfam" id="PF04773">
    <property type="entry name" value="FecR"/>
    <property type="match status" value="1"/>
</dbReference>
<feature type="transmembrane region" description="Helical" evidence="1">
    <location>
        <begin position="88"/>
        <end position="106"/>
    </location>
</feature>
<dbReference type="AlphaFoldDB" id="A0A2V3V990"/>
<dbReference type="Gene3D" id="2.60.120.1440">
    <property type="match status" value="1"/>
</dbReference>